<evidence type="ECO:0000259" key="7">
    <source>
        <dbReference type="Pfam" id="PF01336"/>
    </source>
</evidence>
<keyword evidence="2" id="KW-0479">Metal-binding</keyword>
<feature type="region of interest" description="Disordered" evidence="6">
    <location>
        <begin position="157"/>
        <end position="177"/>
    </location>
</feature>
<dbReference type="Gene3D" id="2.40.50.140">
    <property type="entry name" value="Nucleic acid-binding proteins"/>
    <property type="match status" value="1"/>
</dbReference>
<proteinExistence type="inferred from homology"/>
<dbReference type="SUPFAM" id="SSF50249">
    <property type="entry name" value="Nucleic acid-binding proteins"/>
    <property type="match status" value="1"/>
</dbReference>
<evidence type="ECO:0000313" key="9">
    <source>
        <dbReference type="WBParaSite" id="jg26273"/>
    </source>
</evidence>
<evidence type="ECO:0000256" key="3">
    <source>
        <dbReference type="ARBA" id="ARBA00022771"/>
    </source>
</evidence>
<organism evidence="8 9">
    <name type="scientific">Ditylenchus dipsaci</name>
    <dbReference type="NCBI Taxonomy" id="166011"/>
    <lineage>
        <taxon>Eukaryota</taxon>
        <taxon>Metazoa</taxon>
        <taxon>Ecdysozoa</taxon>
        <taxon>Nematoda</taxon>
        <taxon>Chromadorea</taxon>
        <taxon>Rhabditida</taxon>
        <taxon>Tylenchina</taxon>
        <taxon>Tylenchomorpha</taxon>
        <taxon>Sphaerularioidea</taxon>
        <taxon>Anguinidae</taxon>
        <taxon>Anguininae</taxon>
        <taxon>Ditylenchus</taxon>
    </lineage>
</organism>
<dbReference type="AlphaFoldDB" id="A0A915E438"/>
<keyword evidence="4" id="KW-0862">Zinc</keyword>
<dbReference type="FunFam" id="2.40.50.140:FF:000041">
    <property type="entry name" value="Replication protein A subunit"/>
    <property type="match status" value="1"/>
</dbReference>
<dbReference type="GO" id="GO:0003677">
    <property type="term" value="F:DNA binding"/>
    <property type="evidence" value="ECO:0007669"/>
    <property type="project" value="UniProtKB-KW"/>
</dbReference>
<reference evidence="9" key="1">
    <citation type="submission" date="2022-11" db="UniProtKB">
        <authorList>
            <consortium name="WormBaseParasite"/>
        </authorList>
    </citation>
    <scope>IDENTIFICATION</scope>
</reference>
<sequence length="177" mass="20365">MQEKQNHTQHPYMSVKQILDTCASKKSIRRYLKRDCEVTSSVKLPIKKPRKAKKILMKYNKIKTLCPSSTNWRIHGKVTSKDKNLKEMQNGCKYFAFVLTDEGASINVCAFGEEAKKFYPVLQNDQWITITGGVVKAASNDKYNTTNHRFQVTLRSQSQIAPDPNHEEDIDQNLDNQ</sequence>
<evidence type="ECO:0000256" key="1">
    <source>
        <dbReference type="ARBA" id="ARBA00005690"/>
    </source>
</evidence>
<keyword evidence="5" id="KW-0238">DNA-binding</keyword>
<keyword evidence="8" id="KW-1185">Reference proteome</keyword>
<dbReference type="Pfam" id="PF01336">
    <property type="entry name" value="tRNA_anti-codon"/>
    <property type="match status" value="1"/>
</dbReference>
<name>A0A915E438_9BILA</name>
<keyword evidence="3" id="KW-0863">Zinc-finger</keyword>
<dbReference type="InterPro" id="IPR004365">
    <property type="entry name" value="NA-bd_OB_tRNA"/>
</dbReference>
<protein>
    <submittedName>
        <fullName evidence="9">OB domain-containing protein</fullName>
    </submittedName>
</protein>
<feature type="compositionally biased region" description="Acidic residues" evidence="6">
    <location>
        <begin position="166"/>
        <end position="177"/>
    </location>
</feature>
<comment type="similarity">
    <text evidence="1">Belongs to the replication factor A protein 1 family.</text>
</comment>
<dbReference type="InterPro" id="IPR012340">
    <property type="entry name" value="NA-bd_OB-fold"/>
</dbReference>
<dbReference type="WBParaSite" id="jg26273">
    <property type="protein sequence ID" value="jg26273"/>
    <property type="gene ID" value="jg26273"/>
</dbReference>
<evidence type="ECO:0000256" key="6">
    <source>
        <dbReference type="SAM" id="MobiDB-lite"/>
    </source>
</evidence>
<feature type="domain" description="OB" evidence="7">
    <location>
        <begin position="72"/>
        <end position="140"/>
    </location>
</feature>
<evidence type="ECO:0000256" key="5">
    <source>
        <dbReference type="ARBA" id="ARBA00023125"/>
    </source>
</evidence>
<evidence type="ECO:0000256" key="2">
    <source>
        <dbReference type="ARBA" id="ARBA00022723"/>
    </source>
</evidence>
<evidence type="ECO:0000256" key="4">
    <source>
        <dbReference type="ARBA" id="ARBA00022833"/>
    </source>
</evidence>
<evidence type="ECO:0000313" key="8">
    <source>
        <dbReference type="Proteomes" id="UP000887574"/>
    </source>
</evidence>
<dbReference type="GO" id="GO:0008270">
    <property type="term" value="F:zinc ion binding"/>
    <property type="evidence" value="ECO:0007669"/>
    <property type="project" value="UniProtKB-KW"/>
</dbReference>
<dbReference type="Proteomes" id="UP000887574">
    <property type="component" value="Unplaced"/>
</dbReference>
<accession>A0A915E438</accession>